<dbReference type="PANTHER" id="PTHR33516">
    <property type="entry name" value="LEXA REPRESSOR"/>
    <property type="match status" value="1"/>
</dbReference>
<evidence type="ECO:0000256" key="1">
    <source>
        <dbReference type="ARBA" id="ARBA00007484"/>
    </source>
</evidence>
<feature type="active site" description="For autocatalytic cleavage activity" evidence="12">
    <location>
        <position position="156"/>
    </location>
</feature>
<dbReference type="InterPro" id="IPR036390">
    <property type="entry name" value="WH_DNA-bd_sf"/>
</dbReference>
<dbReference type="Pfam" id="PF00717">
    <property type="entry name" value="Peptidase_S24"/>
    <property type="match status" value="1"/>
</dbReference>
<dbReference type="InterPro" id="IPR039418">
    <property type="entry name" value="LexA-like"/>
</dbReference>
<comment type="subunit">
    <text evidence="12">Homodimer.</text>
</comment>
<evidence type="ECO:0000256" key="7">
    <source>
        <dbReference type="ARBA" id="ARBA00023015"/>
    </source>
</evidence>
<comment type="caution">
    <text evidence="16">The sequence shown here is derived from an EMBL/GenBank/DDBJ whole genome shotgun (WGS) entry which is preliminary data.</text>
</comment>
<dbReference type="SUPFAM" id="SSF51306">
    <property type="entry name" value="LexA/Signal peptidase"/>
    <property type="match status" value="1"/>
</dbReference>
<dbReference type="GO" id="GO:0045892">
    <property type="term" value="P:negative regulation of DNA-templated transcription"/>
    <property type="evidence" value="ECO:0007669"/>
    <property type="project" value="UniProtKB-UniRule"/>
</dbReference>
<feature type="site" description="Cleavage; by autolysis" evidence="12">
    <location>
        <begin position="85"/>
        <end position="86"/>
    </location>
</feature>
<keyword evidence="8 12" id="KW-0238">DNA-binding</keyword>
<dbReference type="CDD" id="cd06529">
    <property type="entry name" value="S24_LexA-like"/>
    <property type="match status" value="1"/>
</dbReference>
<dbReference type="GO" id="GO:0003677">
    <property type="term" value="F:DNA binding"/>
    <property type="evidence" value="ECO:0007669"/>
    <property type="project" value="UniProtKB-UniRule"/>
</dbReference>
<dbReference type="InterPro" id="IPR006200">
    <property type="entry name" value="LexA"/>
</dbReference>
<dbReference type="Proteomes" id="UP000287798">
    <property type="component" value="Unassembled WGS sequence"/>
</dbReference>
<dbReference type="SUPFAM" id="SSF46785">
    <property type="entry name" value="Winged helix' DNA-binding domain"/>
    <property type="match status" value="1"/>
</dbReference>
<accession>A0A426QHU2</accession>
<evidence type="ECO:0000256" key="12">
    <source>
        <dbReference type="HAMAP-Rule" id="MF_00015"/>
    </source>
</evidence>
<dbReference type="HAMAP" id="MF_00015">
    <property type="entry name" value="LexA"/>
    <property type="match status" value="1"/>
</dbReference>
<keyword evidence="4 12" id="KW-0227">DNA damage</keyword>
<dbReference type="NCBIfam" id="TIGR00498">
    <property type="entry name" value="lexA"/>
    <property type="match status" value="1"/>
</dbReference>
<keyword evidence="3 12" id="KW-0235">DNA replication</keyword>
<comment type="function">
    <text evidence="12">Represses a number of genes involved in the response to DNA damage (SOS response), including recA and lexA. In the presence of single-stranded DNA, RecA interacts with LexA causing an autocatalytic cleavage which disrupts the DNA-binding part of LexA, leading to derepression of the SOS regulon and eventually DNA repair.</text>
</comment>
<dbReference type="GO" id="GO:0006281">
    <property type="term" value="P:DNA repair"/>
    <property type="evidence" value="ECO:0007669"/>
    <property type="project" value="UniProtKB-UniRule"/>
</dbReference>
<gene>
    <name evidence="12 16" type="primary">lexA</name>
    <name evidence="16" type="ORF">D6C00_04875</name>
</gene>
<dbReference type="InterPro" id="IPR050077">
    <property type="entry name" value="LexA_repressor"/>
</dbReference>
<keyword evidence="17" id="KW-1185">Reference proteome</keyword>
<evidence type="ECO:0000256" key="10">
    <source>
        <dbReference type="ARBA" id="ARBA00023204"/>
    </source>
</evidence>
<feature type="DNA-binding region" description="H-T-H motif" evidence="12">
    <location>
        <begin position="26"/>
        <end position="46"/>
    </location>
</feature>
<keyword evidence="5 12" id="KW-0378">Hydrolase</keyword>
<dbReference type="GO" id="GO:0004252">
    <property type="term" value="F:serine-type endopeptidase activity"/>
    <property type="evidence" value="ECO:0007669"/>
    <property type="project" value="UniProtKB-UniRule"/>
</dbReference>
<protein>
    <recommendedName>
        <fullName evidence="12">LexA repressor</fullName>
        <ecNumber evidence="12">3.4.21.88</ecNumber>
    </recommendedName>
</protein>
<evidence type="ECO:0000256" key="11">
    <source>
        <dbReference type="ARBA" id="ARBA00023236"/>
    </source>
</evidence>
<dbReference type="InterPro" id="IPR015927">
    <property type="entry name" value="Peptidase_S24_S26A/B/C"/>
</dbReference>
<evidence type="ECO:0000256" key="3">
    <source>
        <dbReference type="ARBA" id="ARBA00022705"/>
    </source>
</evidence>
<feature type="active site" description="For autocatalytic cleavage activity" evidence="12">
    <location>
        <position position="118"/>
    </location>
</feature>
<dbReference type="InterPro" id="IPR036286">
    <property type="entry name" value="LexA/Signal_pep-like_sf"/>
</dbReference>
<dbReference type="PANTHER" id="PTHR33516:SF2">
    <property type="entry name" value="LEXA REPRESSOR-RELATED"/>
    <property type="match status" value="1"/>
</dbReference>
<keyword evidence="7 12" id="KW-0805">Transcription regulation</keyword>
<evidence type="ECO:0000259" key="15">
    <source>
        <dbReference type="Pfam" id="PF01726"/>
    </source>
</evidence>
<evidence type="ECO:0000313" key="16">
    <source>
        <dbReference type="EMBL" id="RRQ21335.1"/>
    </source>
</evidence>
<evidence type="ECO:0000256" key="8">
    <source>
        <dbReference type="ARBA" id="ARBA00023125"/>
    </source>
</evidence>
<comment type="catalytic activity">
    <reaction evidence="12">
        <text>Hydrolysis of Ala-|-Gly bond in repressor LexA.</text>
        <dbReference type="EC" id="3.4.21.88"/>
    </reaction>
</comment>
<keyword evidence="9 12" id="KW-0804">Transcription</keyword>
<evidence type="ECO:0000256" key="13">
    <source>
        <dbReference type="RuleBase" id="RU003991"/>
    </source>
</evidence>
<dbReference type="PRINTS" id="PR00726">
    <property type="entry name" value="LEXASERPTASE"/>
</dbReference>
<dbReference type="GO" id="GO:0006260">
    <property type="term" value="P:DNA replication"/>
    <property type="evidence" value="ECO:0007669"/>
    <property type="project" value="UniProtKB-UniRule"/>
</dbReference>
<comment type="similarity">
    <text evidence="1 12 13">Belongs to the peptidase S24 family.</text>
</comment>
<sequence length="199" mass="21539">MLTPQEHRTLQFIRRHLAEHGYAPSLEEIGAAIGVRSRGSVHRYVSRLQDKGYLRRAPHGARALEVLDGPGDPAGSLPLLGRIAAGRPIEAIPGQDTLNLADFLLGPDRYALQVVGDSMIEAGILDGDTVVVRQQDRAEDGDIVVALIDGQEATLKRLRRCGGGMIELIPANAELSSMVYSAERVTIQGVVVGQLRSYR</sequence>
<evidence type="ECO:0000256" key="4">
    <source>
        <dbReference type="ARBA" id="ARBA00022763"/>
    </source>
</evidence>
<feature type="domain" description="Peptidase S24/S26A/S26B/S26C" evidence="14">
    <location>
        <begin position="78"/>
        <end position="192"/>
    </location>
</feature>
<dbReference type="GO" id="GO:0009432">
    <property type="term" value="P:SOS response"/>
    <property type="evidence" value="ECO:0007669"/>
    <property type="project" value="UniProtKB-UniRule"/>
</dbReference>
<dbReference type="EC" id="3.4.21.88" evidence="12"/>
<reference evidence="16 17" key="1">
    <citation type="journal article" date="2010" name="Int. J. Syst. Evol. Microbiol.">
        <title>Thiohalobacter thiocyanaticus gen. nov., sp. nov., a moderately halophilic, sulfur-oxidizing gammaproteobacterium from hypersaline lakes, that utilizes thiocyanate.</title>
        <authorList>
            <person name="Sorokin D.Y."/>
            <person name="Kovaleva O.L."/>
            <person name="Tourova T.P."/>
            <person name="Muyzer G."/>
        </authorList>
    </citation>
    <scope>NUCLEOTIDE SEQUENCE [LARGE SCALE GENOMIC DNA]</scope>
    <source>
        <strain evidence="16 17">Hrh1</strain>
    </source>
</reference>
<dbReference type="Pfam" id="PF01726">
    <property type="entry name" value="LexA_DNA_bind"/>
    <property type="match status" value="1"/>
</dbReference>
<name>A0A426QHU2_9GAMM</name>
<dbReference type="Gene3D" id="2.10.109.10">
    <property type="entry name" value="Umud Fragment, subunit A"/>
    <property type="match status" value="1"/>
</dbReference>
<organism evidence="16 17">
    <name type="scientific">Thiohalobacter thiocyanaticus</name>
    <dbReference type="NCBI Taxonomy" id="585455"/>
    <lineage>
        <taxon>Bacteria</taxon>
        <taxon>Pseudomonadati</taxon>
        <taxon>Pseudomonadota</taxon>
        <taxon>Gammaproteobacteria</taxon>
        <taxon>Thiohalobacterales</taxon>
        <taxon>Thiohalobacteraceae</taxon>
        <taxon>Thiohalobacter</taxon>
    </lineage>
</organism>
<evidence type="ECO:0000256" key="9">
    <source>
        <dbReference type="ARBA" id="ARBA00023163"/>
    </source>
</evidence>
<evidence type="ECO:0000313" key="17">
    <source>
        <dbReference type="Proteomes" id="UP000287798"/>
    </source>
</evidence>
<keyword evidence="11 12" id="KW-0742">SOS response</keyword>
<evidence type="ECO:0000256" key="5">
    <source>
        <dbReference type="ARBA" id="ARBA00022801"/>
    </source>
</evidence>
<evidence type="ECO:0000259" key="14">
    <source>
        <dbReference type="Pfam" id="PF00717"/>
    </source>
</evidence>
<dbReference type="InterPro" id="IPR036388">
    <property type="entry name" value="WH-like_DNA-bd_sf"/>
</dbReference>
<evidence type="ECO:0000256" key="6">
    <source>
        <dbReference type="ARBA" id="ARBA00022813"/>
    </source>
</evidence>
<dbReference type="OrthoDB" id="9802364at2"/>
<dbReference type="InterPro" id="IPR006199">
    <property type="entry name" value="LexA_DNA-bd_dom"/>
</dbReference>
<keyword evidence="6 12" id="KW-0068">Autocatalytic cleavage</keyword>
<evidence type="ECO:0000256" key="2">
    <source>
        <dbReference type="ARBA" id="ARBA00022491"/>
    </source>
</evidence>
<dbReference type="GO" id="GO:0006508">
    <property type="term" value="P:proteolysis"/>
    <property type="evidence" value="ECO:0007669"/>
    <property type="project" value="InterPro"/>
</dbReference>
<dbReference type="RefSeq" id="WP_125180553.1">
    <property type="nucleotide sequence ID" value="NZ_QZMU01000001.1"/>
</dbReference>
<feature type="domain" description="LexA repressor DNA-binding" evidence="15">
    <location>
        <begin position="2"/>
        <end position="63"/>
    </location>
</feature>
<proteinExistence type="inferred from homology"/>
<keyword evidence="10 12" id="KW-0234">DNA repair</keyword>
<dbReference type="Gene3D" id="1.10.10.10">
    <property type="entry name" value="Winged helix-like DNA-binding domain superfamily/Winged helix DNA-binding domain"/>
    <property type="match status" value="1"/>
</dbReference>
<dbReference type="InterPro" id="IPR006197">
    <property type="entry name" value="Peptidase_S24_LexA"/>
</dbReference>
<dbReference type="EMBL" id="QZMU01000001">
    <property type="protein sequence ID" value="RRQ21335.1"/>
    <property type="molecule type" value="Genomic_DNA"/>
</dbReference>
<keyword evidence="2 12" id="KW-0678">Repressor</keyword>
<dbReference type="AlphaFoldDB" id="A0A426QHU2"/>